<evidence type="ECO:0000313" key="2">
    <source>
        <dbReference type="EMBL" id="RIX51084.1"/>
    </source>
</evidence>
<gene>
    <name evidence="2" type="ORF">D3P08_17960</name>
</gene>
<comment type="caution">
    <text evidence="2">The sequence shown here is derived from an EMBL/GenBank/DDBJ whole genome shotgun (WGS) entry which is preliminary data.</text>
</comment>
<dbReference type="Proteomes" id="UP000266482">
    <property type="component" value="Unassembled WGS sequence"/>
</dbReference>
<organism evidence="2 3">
    <name type="scientific">Paenibacillus nanensis</name>
    <dbReference type="NCBI Taxonomy" id="393251"/>
    <lineage>
        <taxon>Bacteria</taxon>
        <taxon>Bacillati</taxon>
        <taxon>Bacillota</taxon>
        <taxon>Bacilli</taxon>
        <taxon>Bacillales</taxon>
        <taxon>Paenibacillaceae</taxon>
        <taxon>Paenibacillus</taxon>
    </lineage>
</organism>
<keyword evidence="2" id="KW-0808">Transferase</keyword>
<dbReference type="EMBL" id="QXQA01000012">
    <property type="protein sequence ID" value="RIX51084.1"/>
    <property type="molecule type" value="Genomic_DNA"/>
</dbReference>
<sequence length="177" mass="20602">MTNQHNFSYYKTKKRPMTIKPLTQELASELCLWRYTPPYDVYNWPAWEDMQKDGFEFGDPVLRDRQYSAVLDSDGSLIGFAQFFPLGASVVRLGLGLRPDLCGRKLGPLFVSVITEEALRRSPGCEVDLEVYTWNTRAIRTYEKAGFRIEDTYRRPTSHGLKEVHCMVYDRAQAFKW</sequence>
<accession>A0A3A1US55</accession>
<reference evidence="2 3" key="1">
    <citation type="submission" date="2018-09" db="EMBL/GenBank/DDBJ databases">
        <title>Paenibacillus aracenensis nov. sp. isolated from a cave in southern Spain.</title>
        <authorList>
            <person name="Jurado V."/>
            <person name="Gutierrez-Patricio S."/>
            <person name="Gonzalez-Pimentel J.L."/>
            <person name="Miller A.Z."/>
            <person name="Laiz L."/>
            <person name="Saiz-Jimenez C."/>
        </authorList>
    </citation>
    <scope>NUCLEOTIDE SEQUENCE [LARGE SCALE GENOMIC DNA]</scope>
    <source>
        <strain evidence="2 3">DSM 22867</strain>
    </source>
</reference>
<proteinExistence type="predicted"/>
<dbReference type="PROSITE" id="PS51186">
    <property type="entry name" value="GNAT"/>
    <property type="match status" value="1"/>
</dbReference>
<evidence type="ECO:0000313" key="3">
    <source>
        <dbReference type="Proteomes" id="UP000266482"/>
    </source>
</evidence>
<feature type="domain" description="N-acetyltransferase" evidence="1">
    <location>
        <begin position="17"/>
        <end position="173"/>
    </location>
</feature>
<dbReference type="InterPro" id="IPR000182">
    <property type="entry name" value="GNAT_dom"/>
</dbReference>
<dbReference type="Gene3D" id="3.40.630.30">
    <property type="match status" value="1"/>
</dbReference>
<dbReference type="GO" id="GO:0016747">
    <property type="term" value="F:acyltransferase activity, transferring groups other than amino-acyl groups"/>
    <property type="evidence" value="ECO:0007669"/>
    <property type="project" value="InterPro"/>
</dbReference>
<dbReference type="OrthoDB" id="423921at2"/>
<dbReference type="SUPFAM" id="SSF55729">
    <property type="entry name" value="Acyl-CoA N-acyltransferases (Nat)"/>
    <property type="match status" value="1"/>
</dbReference>
<dbReference type="Pfam" id="PF00583">
    <property type="entry name" value="Acetyltransf_1"/>
    <property type="match status" value="1"/>
</dbReference>
<name>A0A3A1US55_9BACL</name>
<protein>
    <submittedName>
        <fullName evidence="2">GNAT family N-acetyltransferase</fullName>
    </submittedName>
</protein>
<evidence type="ECO:0000259" key="1">
    <source>
        <dbReference type="PROSITE" id="PS51186"/>
    </source>
</evidence>
<dbReference type="AlphaFoldDB" id="A0A3A1US55"/>
<dbReference type="InterPro" id="IPR016181">
    <property type="entry name" value="Acyl_CoA_acyltransferase"/>
</dbReference>
<keyword evidence="3" id="KW-1185">Reference proteome</keyword>